<evidence type="ECO:0000256" key="2">
    <source>
        <dbReference type="ARBA" id="ARBA00010446"/>
    </source>
</evidence>
<comment type="similarity">
    <text evidence="2 6">Belongs to the fungal hydrophobin family.</text>
</comment>
<keyword evidence="8" id="KW-1185">Reference proteome</keyword>
<dbReference type="InterPro" id="IPR001338">
    <property type="entry name" value="Class_I_Hydrophobin"/>
</dbReference>
<evidence type="ECO:0000313" key="7">
    <source>
        <dbReference type="EMBL" id="PFH54128.1"/>
    </source>
</evidence>
<evidence type="ECO:0000256" key="4">
    <source>
        <dbReference type="ARBA" id="ARBA00022525"/>
    </source>
</evidence>
<evidence type="ECO:0000256" key="5">
    <source>
        <dbReference type="ARBA" id="ARBA00023157"/>
    </source>
</evidence>
<evidence type="ECO:0000256" key="3">
    <source>
        <dbReference type="ARBA" id="ARBA00022512"/>
    </source>
</evidence>
<dbReference type="GO" id="GO:0009277">
    <property type="term" value="C:fungal-type cell wall"/>
    <property type="evidence" value="ECO:0007669"/>
    <property type="project" value="InterPro"/>
</dbReference>
<evidence type="ECO:0000313" key="8">
    <source>
        <dbReference type="Proteomes" id="UP000242287"/>
    </source>
</evidence>
<feature type="non-terminal residue" evidence="7">
    <location>
        <position position="69"/>
    </location>
</feature>
<organism evidence="7 8">
    <name type="scientific">Amanita thiersii Skay4041</name>
    <dbReference type="NCBI Taxonomy" id="703135"/>
    <lineage>
        <taxon>Eukaryota</taxon>
        <taxon>Fungi</taxon>
        <taxon>Dikarya</taxon>
        <taxon>Basidiomycota</taxon>
        <taxon>Agaricomycotina</taxon>
        <taxon>Agaricomycetes</taxon>
        <taxon>Agaricomycetidae</taxon>
        <taxon>Agaricales</taxon>
        <taxon>Pluteineae</taxon>
        <taxon>Amanitaceae</taxon>
        <taxon>Amanita</taxon>
    </lineage>
</organism>
<keyword evidence="6" id="KW-0732">Signal</keyword>
<evidence type="ECO:0000256" key="6">
    <source>
        <dbReference type="RuleBase" id="RU365009"/>
    </source>
</evidence>
<dbReference type="OrthoDB" id="4225815at2759"/>
<reference evidence="7 8" key="1">
    <citation type="submission" date="2014-02" db="EMBL/GenBank/DDBJ databases">
        <title>Transposable element dynamics among asymbiotic and ectomycorrhizal Amanita fungi.</title>
        <authorList>
            <consortium name="DOE Joint Genome Institute"/>
            <person name="Hess J."/>
            <person name="Skrede I."/>
            <person name="Wolfe B."/>
            <person name="LaButti K."/>
            <person name="Ohm R.A."/>
            <person name="Grigoriev I.V."/>
            <person name="Pringle A."/>
        </authorList>
    </citation>
    <scope>NUCLEOTIDE SEQUENCE [LARGE SCALE GENOMIC DNA]</scope>
    <source>
        <strain evidence="7 8">SKay4041</strain>
    </source>
</reference>
<evidence type="ECO:0000256" key="1">
    <source>
        <dbReference type="ARBA" id="ARBA00004191"/>
    </source>
</evidence>
<dbReference type="EMBL" id="KZ301970">
    <property type="protein sequence ID" value="PFH54128.1"/>
    <property type="molecule type" value="Genomic_DNA"/>
</dbReference>
<keyword evidence="3 6" id="KW-0134">Cell wall</keyword>
<dbReference type="Proteomes" id="UP000242287">
    <property type="component" value="Unassembled WGS sequence"/>
</dbReference>
<dbReference type="SMART" id="SM00075">
    <property type="entry name" value="HYDRO"/>
    <property type="match status" value="1"/>
</dbReference>
<comment type="subcellular location">
    <subcellularLocation>
        <location evidence="1 6">Secreted</location>
        <location evidence="1 6">Cell wall</location>
    </subcellularLocation>
</comment>
<name>A0A2A9NVI1_9AGAR</name>
<dbReference type="CDD" id="cd23507">
    <property type="entry name" value="hydrophobin_I"/>
    <property type="match status" value="1"/>
</dbReference>
<accession>A0A2A9NVI1</accession>
<dbReference type="Pfam" id="PF01185">
    <property type="entry name" value="Hydrophobin"/>
    <property type="match status" value="1"/>
</dbReference>
<protein>
    <recommendedName>
        <fullName evidence="6">Hydrophobin</fullName>
    </recommendedName>
</protein>
<proteinExistence type="inferred from homology"/>
<feature type="non-terminal residue" evidence="7">
    <location>
        <position position="1"/>
    </location>
</feature>
<keyword evidence="4 6" id="KW-0964">Secreted</keyword>
<dbReference type="GO" id="GO:0005199">
    <property type="term" value="F:structural constituent of cell wall"/>
    <property type="evidence" value="ECO:0007669"/>
    <property type="project" value="InterPro"/>
</dbReference>
<keyword evidence="5 6" id="KW-1015">Disulfide bond</keyword>
<dbReference type="AlphaFoldDB" id="A0A2A9NVI1"/>
<sequence>SSACDVGTLQCCQSLQRADGATSQNEAGLLPIGLGNLGVFLGIECIPIAALVGLDGNSCSAQPACCFEN</sequence>
<gene>
    <name evidence="7" type="ORF">AMATHDRAFT_98784</name>
</gene>